<evidence type="ECO:0000256" key="12">
    <source>
        <dbReference type="ARBA" id="ARBA00023002"/>
    </source>
</evidence>
<evidence type="ECO:0000256" key="18">
    <source>
        <dbReference type="PIRSR" id="PIRSR000233-1"/>
    </source>
</evidence>
<dbReference type="Pfam" id="PF03404">
    <property type="entry name" value="Mo-co_dimer"/>
    <property type="match status" value="1"/>
</dbReference>
<keyword evidence="8" id="KW-0285">Flavoprotein</keyword>
<keyword evidence="9 18" id="KW-0479">Metal-binding</keyword>
<comment type="catalytic activity">
    <reaction evidence="16">
        <text>nitrite + NADP(+) + H2O = nitrate + NADPH + H(+)</text>
        <dbReference type="Rhea" id="RHEA:19061"/>
        <dbReference type="ChEBI" id="CHEBI:15377"/>
        <dbReference type="ChEBI" id="CHEBI:15378"/>
        <dbReference type="ChEBI" id="CHEBI:16301"/>
        <dbReference type="ChEBI" id="CHEBI:17632"/>
        <dbReference type="ChEBI" id="CHEBI:57783"/>
        <dbReference type="ChEBI" id="CHEBI:58349"/>
        <dbReference type="EC" id="1.7.1.3"/>
    </reaction>
</comment>
<comment type="cofactor">
    <cofactor evidence="1">
        <name>heme</name>
        <dbReference type="ChEBI" id="CHEBI:30413"/>
    </cofactor>
</comment>
<dbReference type="InterPro" id="IPR001433">
    <property type="entry name" value="OxRdtase_FAD/NAD-bd"/>
</dbReference>
<comment type="cofactor">
    <cofactor evidence="18">
        <name>Mo-molybdopterin</name>
        <dbReference type="ChEBI" id="CHEBI:71302"/>
    </cofactor>
    <text evidence="18">Binds 1 Mo-molybdopterin (Mo-MPT) cofactor per subunit.</text>
</comment>
<dbReference type="InterPro" id="IPR014756">
    <property type="entry name" value="Ig_E-set"/>
</dbReference>
<dbReference type="GO" id="GO:0006790">
    <property type="term" value="P:sulfur compound metabolic process"/>
    <property type="evidence" value="ECO:0007669"/>
    <property type="project" value="TreeGrafter"/>
</dbReference>
<evidence type="ECO:0000256" key="3">
    <source>
        <dbReference type="ARBA" id="ARBA00003838"/>
    </source>
</evidence>
<dbReference type="FunFam" id="3.90.420.10:FF:000005">
    <property type="entry name" value="Nitrate reductase"/>
    <property type="match status" value="1"/>
</dbReference>
<dbReference type="GO" id="GO:0042128">
    <property type="term" value="P:nitrate assimilation"/>
    <property type="evidence" value="ECO:0007669"/>
    <property type="project" value="UniProtKB-KW"/>
</dbReference>
<comment type="cofactor">
    <cofactor evidence="2">
        <name>FAD</name>
        <dbReference type="ChEBI" id="CHEBI:57692"/>
    </cofactor>
</comment>
<evidence type="ECO:0000256" key="8">
    <source>
        <dbReference type="ARBA" id="ARBA00022630"/>
    </source>
</evidence>
<dbReference type="CDD" id="cd06183">
    <property type="entry name" value="cyt_b5_reduct_like"/>
    <property type="match status" value="1"/>
</dbReference>
<dbReference type="FunFam" id="2.60.40.650:FF:000001">
    <property type="entry name" value="Nitrate reductase"/>
    <property type="match status" value="1"/>
</dbReference>
<accession>A0A1L9TWB3</accession>
<dbReference type="InterPro" id="IPR017938">
    <property type="entry name" value="Riboflavin_synthase-like_b-brl"/>
</dbReference>
<evidence type="ECO:0000256" key="9">
    <source>
        <dbReference type="ARBA" id="ARBA00022723"/>
    </source>
</evidence>
<dbReference type="PIRSF" id="PIRSF000233">
    <property type="entry name" value="Nitr_rd_NADH"/>
    <property type="match status" value="1"/>
</dbReference>
<dbReference type="Gene3D" id="2.60.40.650">
    <property type="match status" value="1"/>
</dbReference>
<dbReference type="PANTHER" id="PTHR19372:SF7">
    <property type="entry name" value="SULFITE OXIDASE, MITOCHONDRIAL"/>
    <property type="match status" value="1"/>
</dbReference>
<dbReference type="InterPro" id="IPR036400">
    <property type="entry name" value="Cyt_B5-like_heme/steroid_sf"/>
</dbReference>
<dbReference type="VEuPathDB" id="FungiDB:ASPSYDRAFT_140908"/>
<evidence type="ECO:0000256" key="13">
    <source>
        <dbReference type="ARBA" id="ARBA00023004"/>
    </source>
</evidence>
<evidence type="ECO:0000259" key="19">
    <source>
        <dbReference type="PROSITE" id="PS50255"/>
    </source>
</evidence>
<evidence type="ECO:0000256" key="15">
    <source>
        <dbReference type="ARBA" id="ARBA00023157"/>
    </source>
</evidence>
<keyword evidence="14 17" id="KW-0534">Nitrate assimilation</keyword>
<dbReference type="OrthoDB" id="432685at2759"/>
<evidence type="ECO:0000256" key="1">
    <source>
        <dbReference type="ARBA" id="ARBA00001971"/>
    </source>
</evidence>
<dbReference type="InterPro" id="IPR001709">
    <property type="entry name" value="Flavoprot_Pyr_Nucl_cyt_Rdtase"/>
</dbReference>
<feature type="binding site" evidence="18">
    <location>
        <position position="156"/>
    </location>
    <ligand>
        <name>Mo-molybdopterin</name>
        <dbReference type="ChEBI" id="CHEBI:71302"/>
    </ligand>
    <ligandPart>
        <name>Mo</name>
        <dbReference type="ChEBI" id="CHEBI:28685"/>
    </ligandPart>
</feature>
<dbReference type="SUPFAM" id="SSF56524">
    <property type="entry name" value="Oxidoreductase molybdopterin-binding domain"/>
    <property type="match status" value="1"/>
</dbReference>
<keyword evidence="13" id="KW-0408">Iron</keyword>
<dbReference type="SMART" id="SM01117">
    <property type="entry name" value="Cyt-b5"/>
    <property type="match status" value="1"/>
</dbReference>
<gene>
    <name evidence="21" type="ORF">ASPSYDRAFT_140908</name>
</gene>
<comment type="function">
    <text evidence="3 17">Nitrate reductase is a key enzyme involved in the first step of nitrate assimilation in plants, fungi and bacteria.</text>
</comment>
<dbReference type="PROSITE" id="PS00191">
    <property type="entry name" value="CYTOCHROME_B5_1"/>
    <property type="match status" value="1"/>
</dbReference>
<dbReference type="GO" id="GO:0050464">
    <property type="term" value="F:nitrate reductase (NADPH) activity"/>
    <property type="evidence" value="ECO:0007669"/>
    <property type="project" value="UniProtKB-EC"/>
</dbReference>
<dbReference type="Gene3D" id="3.40.50.80">
    <property type="entry name" value="Nucleotide-binding domain of ferredoxin-NADP reductase (FNR) module"/>
    <property type="match status" value="1"/>
</dbReference>
<dbReference type="PRINTS" id="PR00363">
    <property type="entry name" value="CYTOCHROMEB5"/>
</dbReference>
<comment type="subunit">
    <text evidence="5">Homodimer.</text>
</comment>
<dbReference type="Proteomes" id="UP000184356">
    <property type="component" value="Unassembled WGS sequence"/>
</dbReference>
<keyword evidence="10" id="KW-0274">FAD</keyword>
<dbReference type="PROSITE" id="PS51384">
    <property type="entry name" value="FAD_FR"/>
    <property type="match status" value="1"/>
</dbReference>
<sequence length="875" mass="97621">MSTTVTQVRTTKGPPRQNTLKPVQIKVEEREVPPLDAPVIPDIPLPPPSRNLSEVLSIDKATPDGHVARDPRLIRLTGVHPFNVEAPLTPLFQEGFLTSPELFYVRNHGPVPHVRDEDIPTWEISIEGLVENPINLTFKQVLQNYDQITAPITLVCAGNRRKEQNTVRKSKGFSWGPAGLSTALFTGPMMADIIKSAKPLRKAKYVCMEGADKLPNGHYGTSVKLNWVMDRNRGIMLAHKMNGEDLRPDHGRPLRAVVPGQIGGRSVKWLKKLIITDAPSDNWYHIYDNRVLPTMVTPDMSSQDPSWWRDDRYAIYDLNVNSAAAFPQHKEVLDLATAKSIYTAKGYAYAGGGRRITRVEISLDKGKSWRLANIEYAEDKYRDFEGTLYGGRVDMSWRETCFCWSFWSLDIPVPDLENSDALLVRAMDEALSLQPKDMYWSVLGMMNNPWFRVSITKENGKLLFEHPTDPTGPGGWMERIKKAGGDLLNGNWGERQEGEEPVQPEPVVEVNMKKEGVNRTINLEEFKSNSTDECPWFVISGEVYDGTAFLEGHPGGAQSIISAAGTDVSEEFVEIHSETAKKMMPDYHIGTLDKTSLEALQKGGTDNNTNTTPRDTFLTPKSWTKATLTKKTAVSWDTRIFTLSLEHESQALGLPTGQHMMLKTPDPKTPSSSIIRSYTPISETHQLGTVDILIKIYFDSSTVPGGKMTTALEQLSLGSVIECKGPTGRFEYLGAGKVLVSGKERAVREFVMICGGTGVTPVFQVLRAVMQDEQDDTRCVLLDGNRLEEDILLREELDGYEAQCGEKCKIVHTLTKGSGDWRGRRGRIDEKLIKEYAGAPDEQTMVLVCGPGPMEKASKETLLSLGWKESNLHYF</sequence>
<proteinExistence type="inferred from homology"/>
<dbReference type="InterPro" id="IPR008335">
    <property type="entry name" value="Mopterin_OxRdtase_euk"/>
</dbReference>
<dbReference type="GO" id="GO:0030151">
    <property type="term" value="F:molybdenum ion binding"/>
    <property type="evidence" value="ECO:0007669"/>
    <property type="project" value="InterPro"/>
</dbReference>
<comment type="similarity">
    <text evidence="4 17">Belongs to the nitrate reductase family.</text>
</comment>
<dbReference type="SUPFAM" id="SSF81296">
    <property type="entry name" value="E set domains"/>
    <property type="match status" value="1"/>
</dbReference>
<evidence type="ECO:0000256" key="10">
    <source>
        <dbReference type="ARBA" id="ARBA00022827"/>
    </source>
</evidence>
<evidence type="ECO:0000256" key="4">
    <source>
        <dbReference type="ARBA" id="ARBA00006253"/>
    </source>
</evidence>
<dbReference type="Pfam" id="PF00173">
    <property type="entry name" value="Cyt-b5"/>
    <property type="match status" value="1"/>
</dbReference>
<dbReference type="FunFam" id="3.10.120.10:FF:000016">
    <property type="entry name" value="Nitrate reductase"/>
    <property type="match status" value="1"/>
</dbReference>
<dbReference type="SUPFAM" id="SSF63380">
    <property type="entry name" value="Riboflavin synthase domain-like"/>
    <property type="match status" value="1"/>
</dbReference>
<dbReference type="InterPro" id="IPR012137">
    <property type="entry name" value="Nitr_rd_NADH"/>
</dbReference>
<dbReference type="AlphaFoldDB" id="A0A1L9TWB3"/>
<evidence type="ECO:0000313" key="21">
    <source>
        <dbReference type="EMBL" id="OJJ63720.1"/>
    </source>
</evidence>
<name>A0A1L9TWB3_9EURO</name>
<keyword evidence="15" id="KW-1015">Disulfide bond</keyword>
<evidence type="ECO:0000259" key="20">
    <source>
        <dbReference type="PROSITE" id="PS51384"/>
    </source>
</evidence>
<reference evidence="22" key="1">
    <citation type="journal article" date="2017" name="Genome Biol.">
        <title>Comparative genomics reveals high biological diversity and specific adaptations in the industrially and medically important fungal genus Aspergillus.</title>
        <authorList>
            <person name="de Vries R.P."/>
            <person name="Riley R."/>
            <person name="Wiebenga A."/>
            <person name="Aguilar-Osorio G."/>
            <person name="Amillis S."/>
            <person name="Uchima C.A."/>
            <person name="Anderluh G."/>
            <person name="Asadollahi M."/>
            <person name="Askin M."/>
            <person name="Barry K."/>
            <person name="Battaglia E."/>
            <person name="Bayram O."/>
            <person name="Benocci T."/>
            <person name="Braus-Stromeyer S.A."/>
            <person name="Caldana C."/>
            <person name="Canovas D."/>
            <person name="Cerqueira G.C."/>
            <person name="Chen F."/>
            <person name="Chen W."/>
            <person name="Choi C."/>
            <person name="Clum A."/>
            <person name="Dos Santos R.A."/>
            <person name="Damasio A.R."/>
            <person name="Diallinas G."/>
            <person name="Emri T."/>
            <person name="Fekete E."/>
            <person name="Flipphi M."/>
            <person name="Freyberg S."/>
            <person name="Gallo A."/>
            <person name="Gournas C."/>
            <person name="Habgood R."/>
            <person name="Hainaut M."/>
            <person name="Harispe M.L."/>
            <person name="Henrissat B."/>
            <person name="Hilden K.S."/>
            <person name="Hope R."/>
            <person name="Hossain A."/>
            <person name="Karabika E."/>
            <person name="Karaffa L."/>
            <person name="Karanyi Z."/>
            <person name="Krasevec N."/>
            <person name="Kuo A."/>
            <person name="Kusch H."/>
            <person name="LaButti K."/>
            <person name="Lagendijk E.L."/>
            <person name="Lapidus A."/>
            <person name="Levasseur A."/>
            <person name="Lindquist E."/>
            <person name="Lipzen A."/>
            <person name="Logrieco A.F."/>
            <person name="MacCabe A."/>
            <person name="Maekelae M.R."/>
            <person name="Malavazi I."/>
            <person name="Melin P."/>
            <person name="Meyer V."/>
            <person name="Mielnichuk N."/>
            <person name="Miskei M."/>
            <person name="Molnar A.P."/>
            <person name="Mule G."/>
            <person name="Ngan C.Y."/>
            <person name="Orejas M."/>
            <person name="Orosz E."/>
            <person name="Ouedraogo J.P."/>
            <person name="Overkamp K.M."/>
            <person name="Park H.-S."/>
            <person name="Perrone G."/>
            <person name="Piumi F."/>
            <person name="Punt P.J."/>
            <person name="Ram A.F."/>
            <person name="Ramon A."/>
            <person name="Rauscher S."/>
            <person name="Record E."/>
            <person name="Riano-Pachon D.M."/>
            <person name="Robert V."/>
            <person name="Roehrig J."/>
            <person name="Ruller R."/>
            <person name="Salamov A."/>
            <person name="Salih N.S."/>
            <person name="Samson R.A."/>
            <person name="Sandor E."/>
            <person name="Sanguinetti M."/>
            <person name="Schuetze T."/>
            <person name="Sepcic K."/>
            <person name="Shelest E."/>
            <person name="Sherlock G."/>
            <person name="Sophianopoulou V."/>
            <person name="Squina F.M."/>
            <person name="Sun H."/>
            <person name="Susca A."/>
            <person name="Todd R.B."/>
            <person name="Tsang A."/>
            <person name="Unkles S.E."/>
            <person name="van de Wiele N."/>
            <person name="van Rossen-Uffink D."/>
            <person name="Oliveira J.V."/>
            <person name="Vesth T.C."/>
            <person name="Visser J."/>
            <person name="Yu J.-H."/>
            <person name="Zhou M."/>
            <person name="Andersen M.R."/>
            <person name="Archer D.B."/>
            <person name="Baker S.E."/>
            <person name="Benoit I."/>
            <person name="Brakhage A.A."/>
            <person name="Braus G.H."/>
            <person name="Fischer R."/>
            <person name="Frisvad J.C."/>
            <person name="Goldman G.H."/>
            <person name="Houbraken J."/>
            <person name="Oakley B."/>
            <person name="Pocsi I."/>
            <person name="Scazzocchio C."/>
            <person name="Seiboth B."/>
            <person name="vanKuyk P.A."/>
            <person name="Wortman J."/>
            <person name="Dyer P.S."/>
            <person name="Grigoriev I.V."/>
        </authorList>
    </citation>
    <scope>NUCLEOTIDE SEQUENCE [LARGE SCALE GENOMIC DNA]</scope>
    <source>
        <strain evidence="22">CBS 593.65</strain>
    </source>
</reference>
<dbReference type="InterPro" id="IPR039261">
    <property type="entry name" value="FNR_nucleotide-bd"/>
</dbReference>
<evidence type="ECO:0000313" key="22">
    <source>
        <dbReference type="Proteomes" id="UP000184356"/>
    </source>
</evidence>
<dbReference type="GO" id="GO:0020037">
    <property type="term" value="F:heme binding"/>
    <property type="evidence" value="ECO:0007669"/>
    <property type="project" value="InterPro"/>
</dbReference>
<keyword evidence="6 18" id="KW-0500">Molybdenum</keyword>
<protein>
    <recommendedName>
        <fullName evidence="17">Nitrate reductase</fullName>
    </recommendedName>
</protein>
<dbReference type="InterPro" id="IPR022407">
    <property type="entry name" value="OxRdtase_Mopterin_BS"/>
</dbReference>
<evidence type="ECO:0000256" key="2">
    <source>
        <dbReference type="ARBA" id="ARBA00001974"/>
    </source>
</evidence>
<keyword evidence="11" id="KW-0521">NADP</keyword>
<dbReference type="InterPro" id="IPR001199">
    <property type="entry name" value="Cyt_B5-like_heme/steroid-bd"/>
</dbReference>
<evidence type="ECO:0000256" key="16">
    <source>
        <dbReference type="ARBA" id="ARBA00049155"/>
    </source>
</evidence>
<evidence type="ECO:0000256" key="6">
    <source>
        <dbReference type="ARBA" id="ARBA00022505"/>
    </source>
</evidence>
<dbReference type="GO" id="GO:0043546">
    <property type="term" value="F:molybdopterin cofactor binding"/>
    <property type="evidence" value="ECO:0007669"/>
    <property type="project" value="InterPro"/>
</dbReference>
<dbReference type="PRINTS" id="PR00407">
    <property type="entry name" value="EUMOPTERIN"/>
</dbReference>
<dbReference type="GO" id="GO:0008482">
    <property type="term" value="F:sulfite oxidase activity"/>
    <property type="evidence" value="ECO:0007669"/>
    <property type="project" value="TreeGrafter"/>
</dbReference>
<dbReference type="InterPro" id="IPR000572">
    <property type="entry name" value="OxRdtase_Mopterin-bd_dom"/>
</dbReference>
<organism evidence="21 22">
    <name type="scientific">Aspergillus sydowii CBS 593.65</name>
    <dbReference type="NCBI Taxonomy" id="1036612"/>
    <lineage>
        <taxon>Eukaryota</taxon>
        <taxon>Fungi</taxon>
        <taxon>Dikarya</taxon>
        <taxon>Ascomycota</taxon>
        <taxon>Pezizomycotina</taxon>
        <taxon>Eurotiomycetes</taxon>
        <taxon>Eurotiomycetidae</taxon>
        <taxon>Eurotiales</taxon>
        <taxon>Aspergillaceae</taxon>
        <taxon>Aspergillus</taxon>
        <taxon>Aspergillus subgen. Nidulantes</taxon>
    </lineage>
</organism>
<feature type="domain" description="Cytochrome b5 heme-binding" evidence="19">
    <location>
        <begin position="518"/>
        <end position="593"/>
    </location>
</feature>
<dbReference type="Gene3D" id="2.40.30.10">
    <property type="entry name" value="Translation factors"/>
    <property type="match status" value="1"/>
</dbReference>
<keyword evidence="7" id="KW-0349">Heme</keyword>
<dbReference type="RefSeq" id="XP_040707526.1">
    <property type="nucleotide sequence ID" value="XM_040841086.1"/>
</dbReference>
<dbReference type="GO" id="GO:0006809">
    <property type="term" value="P:nitric oxide biosynthetic process"/>
    <property type="evidence" value="ECO:0007669"/>
    <property type="project" value="InterPro"/>
</dbReference>
<dbReference type="Gene3D" id="3.10.120.10">
    <property type="entry name" value="Cytochrome b5-like heme/steroid binding domain"/>
    <property type="match status" value="1"/>
</dbReference>
<dbReference type="InterPro" id="IPR018506">
    <property type="entry name" value="Cyt_B5_heme-BS"/>
</dbReference>
<dbReference type="Pfam" id="PF00175">
    <property type="entry name" value="NAD_binding_1"/>
    <property type="match status" value="1"/>
</dbReference>
<dbReference type="InterPro" id="IPR005066">
    <property type="entry name" value="MoCF_OxRdtse_dimer"/>
</dbReference>
<dbReference type="SUPFAM" id="SSF55856">
    <property type="entry name" value="Cytochrome b5-like heme/steroid binding domain"/>
    <property type="match status" value="1"/>
</dbReference>
<dbReference type="InterPro" id="IPR017927">
    <property type="entry name" value="FAD-bd_FR_type"/>
</dbReference>
<dbReference type="EMBL" id="KV878582">
    <property type="protein sequence ID" value="OJJ63720.1"/>
    <property type="molecule type" value="Genomic_DNA"/>
</dbReference>
<dbReference type="STRING" id="1036612.A0A1L9TWB3"/>
<feature type="domain" description="FAD-binding FR-type" evidence="20">
    <location>
        <begin position="621"/>
        <end position="733"/>
    </location>
</feature>
<dbReference type="SUPFAM" id="SSF52343">
    <property type="entry name" value="Ferredoxin reductase-like, C-terminal NADP-linked domain"/>
    <property type="match status" value="1"/>
</dbReference>
<dbReference type="PANTHER" id="PTHR19372">
    <property type="entry name" value="SULFITE REDUCTASE"/>
    <property type="match status" value="1"/>
</dbReference>
<dbReference type="PRINTS" id="PR00371">
    <property type="entry name" value="FPNCR"/>
</dbReference>
<dbReference type="PROSITE" id="PS50255">
    <property type="entry name" value="CYTOCHROME_B5_2"/>
    <property type="match status" value="1"/>
</dbReference>
<dbReference type="Pfam" id="PF00970">
    <property type="entry name" value="FAD_binding_6"/>
    <property type="match status" value="1"/>
</dbReference>
<evidence type="ECO:0000256" key="17">
    <source>
        <dbReference type="PIRNR" id="PIRNR000233"/>
    </source>
</evidence>
<keyword evidence="22" id="KW-1185">Reference proteome</keyword>
<dbReference type="Gene3D" id="3.90.420.10">
    <property type="entry name" value="Oxidoreductase, molybdopterin-binding domain"/>
    <property type="match status" value="1"/>
</dbReference>
<evidence type="ECO:0000256" key="11">
    <source>
        <dbReference type="ARBA" id="ARBA00022857"/>
    </source>
</evidence>
<evidence type="ECO:0000256" key="7">
    <source>
        <dbReference type="ARBA" id="ARBA00022617"/>
    </source>
</evidence>
<dbReference type="Pfam" id="PF00174">
    <property type="entry name" value="Oxidored_molyb"/>
    <property type="match status" value="1"/>
</dbReference>
<dbReference type="PRINTS" id="PR00406">
    <property type="entry name" value="CYTB5RDTASE"/>
</dbReference>
<dbReference type="InterPro" id="IPR008333">
    <property type="entry name" value="Cbr1-like_FAD-bd_dom"/>
</dbReference>
<dbReference type="PROSITE" id="PS00559">
    <property type="entry name" value="MOLYBDOPTERIN_EUK"/>
    <property type="match status" value="1"/>
</dbReference>
<keyword evidence="12" id="KW-0560">Oxidoreductase</keyword>
<evidence type="ECO:0000256" key="14">
    <source>
        <dbReference type="ARBA" id="ARBA00023063"/>
    </source>
</evidence>
<dbReference type="InterPro" id="IPR036374">
    <property type="entry name" value="OxRdtase_Mopterin-bd_sf"/>
</dbReference>
<dbReference type="GeneID" id="63757159"/>
<dbReference type="FunFam" id="2.40.30.10:FF:000021">
    <property type="entry name" value="NADH-cytochrome b5 reductase"/>
    <property type="match status" value="1"/>
</dbReference>
<evidence type="ECO:0000256" key="5">
    <source>
        <dbReference type="ARBA" id="ARBA00011738"/>
    </source>
</evidence>